<dbReference type="Proteomes" id="UP000286134">
    <property type="component" value="Unassembled WGS sequence"/>
</dbReference>
<accession>A0A420HHV3</accession>
<comment type="caution">
    <text evidence="1">The sequence shown here is derived from an EMBL/GenBank/DDBJ whole genome shotgun (WGS) entry which is preliminary data.</text>
</comment>
<sequence length="64" mass="7620">MKPEHKKWRDLYEFDSPVVSHSTRDIHICLSGQEQDRHGLPPIKLMHRFSTHEVLAQMEKLLKN</sequence>
<dbReference type="OrthoDB" id="429967at2759"/>
<protein>
    <submittedName>
        <fullName evidence="1">Uncharacterized protein</fullName>
    </submittedName>
</protein>
<keyword evidence="2" id="KW-1185">Reference proteome</keyword>
<dbReference type="AlphaFoldDB" id="A0A420HHV3"/>
<name>A0A420HHV3_9PEZI</name>
<dbReference type="EMBL" id="MCFK01007755">
    <property type="protein sequence ID" value="RKF56980.1"/>
    <property type="molecule type" value="Genomic_DNA"/>
</dbReference>
<evidence type="ECO:0000313" key="1">
    <source>
        <dbReference type="EMBL" id="RKF56980.1"/>
    </source>
</evidence>
<evidence type="ECO:0000313" key="2">
    <source>
        <dbReference type="Proteomes" id="UP000286134"/>
    </source>
</evidence>
<proteinExistence type="predicted"/>
<dbReference type="Gene3D" id="3.40.30.10">
    <property type="entry name" value="Glutaredoxin"/>
    <property type="match status" value="1"/>
</dbReference>
<organism evidence="1 2">
    <name type="scientific">Erysiphe neolycopersici</name>
    <dbReference type="NCBI Taxonomy" id="212602"/>
    <lineage>
        <taxon>Eukaryota</taxon>
        <taxon>Fungi</taxon>
        <taxon>Dikarya</taxon>
        <taxon>Ascomycota</taxon>
        <taxon>Pezizomycotina</taxon>
        <taxon>Leotiomycetes</taxon>
        <taxon>Erysiphales</taxon>
        <taxon>Erysiphaceae</taxon>
        <taxon>Erysiphe</taxon>
    </lineage>
</organism>
<reference evidence="1 2" key="1">
    <citation type="journal article" date="2018" name="BMC Genomics">
        <title>Comparative genome analyses reveal sequence features reflecting distinct modes of host-adaptation between dicot and monocot powdery mildew.</title>
        <authorList>
            <person name="Wu Y."/>
            <person name="Ma X."/>
            <person name="Pan Z."/>
            <person name="Kale S.D."/>
            <person name="Song Y."/>
            <person name="King H."/>
            <person name="Zhang Q."/>
            <person name="Presley C."/>
            <person name="Deng X."/>
            <person name="Wei C.I."/>
            <person name="Xiao S."/>
        </authorList>
    </citation>
    <scope>NUCLEOTIDE SEQUENCE [LARGE SCALE GENOMIC DNA]</scope>
    <source>
        <strain evidence="1">UMSG2</strain>
    </source>
</reference>
<gene>
    <name evidence="1" type="ORF">OnM2_077020</name>
</gene>